<feature type="signal peptide" evidence="1">
    <location>
        <begin position="1"/>
        <end position="32"/>
    </location>
</feature>
<dbReference type="InterPro" id="IPR013785">
    <property type="entry name" value="Aldolase_TIM"/>
</dbReference>
<evidence type="ECO:0000256" key="1">
    <source>
        <dbReference type="SAM" id="SignalP"/>
    </source>
</evidence>
<accession>A0AAU3GRK8</accession>
<dbReference type="PANTHER" id="PTHR35273">
    <property type="entry name" value="ALPHA-1,4 POLYGALACTOSAMINIDASE, PUTATIVE (AFU_ORTHOLOGUE AFUA_3G07890)-RELATED"/>
    <property type="match status" value="1"/>
</dbReference>
<reference evidence="3" key="1">
    <citation type="submission" date="2022-10" db="EMBL/GenBank/DDBJ databases">
        <title>The complete genomes of actinobacterial strains from the NBC collection.</title>
        <authorList>
            <person name="Joergensen T.S."/>
            <person name="Alvarez Arevalo M."/>
            <person name="Sterndorff E.B."/>
            <person name="Faurdal D."/>
            <person name="Vuksanovic O."/>
            <person name="Mourched A.-S."/>
            <person name="Charusanti P."/>
            <person name="Shaw S."/>
            <person name="Blin K."/>
            <person name="Weber T."/>
        </authorList>
    </citation>
    <scope>NUCLEOTIDE SEQUENCE</scope>
    <source>
        <strain evidence="3">NBC_01401</strain>
    </source>
</reference>
<dbReference type="Gene3D" id="3.20.20.70">
    <property type="entry name" value="Aldolase class I"/>
    <property type="match status" value="1"/>
</dbReference>
<evidence type="ECO:0000313" key="3">
    <source>
        <dbReference type="EMBL" id="WTY95863.1"/>
    </source>
</evidence>
<keyword evidence="1" id="KW-0732">Signal</keyword>
<sequence>MKRVLSRRCLAAAAVTATAVATSLLSSASASAGASSDAVALPPAHAGFDYQIGGEYDPPSGVTVVSRDHEAPPAQGLYNICYVNAFQTQPGELDDWDSDLLLKDADGNNVVDGEWDEVLLDISTEAKRVRIAEKVNGWIDGCASKGFQAVEPDNYDTYTRSDDLLTDAQAQAMVRLLSSHAHDKGLAVAQKNTAELAGDAAENGLDFAVAEECGQWDECGTYQEAFGNEVIVIEYSAAGLKTACDGWGDELSIVRRDKLVRPETSSGYLRETC</sequence>
<feature type="chain" id="PRO_5043413010" evidence="1">
    <location>
        <begin position="33"/>
        <end position="273"/>
    </location>
</feature>
<protein>
    <submittedName>
        <fullName evidence="3">Endo alpha-1,4 polygalactosaminidase</fullName>
    </submittedName>
</protein>
<feature type="domain" description="Glycoside-hydrolase family GH114 TIM-barrel" evidence="2">
    <location>
        <begin position="48"/>
        <end position="254"/>
    </location>
</feature>
<dbReference type="InterPro" id="IPR004352">
    <property type="entry name" value="GH114_TIM-barrel"/>
</dbReference>
<gene>
    <name evidence="3" type="ORF">OG626_13585</name>
</gene>
<organism evidence="3">
    <name type="scientific">Streptomyces sp. NBC_01401</name>
    <dbReference type="NCBI Taxonomy" id="2903854"/>
    <lineage>
        <taxon>Bacteria</taxon>
        <taxon>Bacillati</taxon>
        <taxon>Actinomycetota</taxon>
        <taxon>Actinomycetes</taxon>
        <taxon>Kitasatosporales</taxon>
        <taxon>Streptomycetaceae</taxon>
        <taxon>Streptomyces</taxon>
    </lineage>
</organism>
<evidence type="ECO:0000259" key="2">
    <source>
        <dbReference type="Pfam" id="PF03537"/>
    </source>
</evidence>
<dbReference type="SUPFAM" id="SSF51445">
    <property type="entry name" value="(Trans)glycosidases"/>
    <property type="match status" value="1"/>
</dbReference>
<dbReference type="PANTHER" id="PTHR35273:SF2">
    <property type="entry name" value="ALPHA-GALACTOSIDASE"/>
    <property type="match status" value="1"/>
</dbReference>
<dbReference type="AlphaFoldDB" id="A0AAU3GRK8"/>
<dbReference type="Pfam" id="PF03537">
    <property type="entry name" value="Glyco_hydro_114"/>
    <property type="match status" value="1"/>
</dbReference>
<proteinExistence type="predicted"/>
<dbReference type="EMBL" id="CP109535">
    <property type="protein sequence ID" value="WTY95863.1"/>
    <property type="molecule type" value="Genomic_DNA"/>
</dbReference>
<name>A0AAU3GRK8_9ACTN</name>
<dbReference type="InterPro" id="IPR017853">
    <property type="entry name" value="GH"/>
</dbReference>